<accession>A0AA36JDD6</accession>
<keyword evidence="2" id="KW-0732">Signal</keyword>
<dbReference type="EMBL" id="CAUJNA010003487">
    <property type="protein sequence ID" value="CAJ1403260.1"/>
    <property type="molecule type" value="Genomic_DNA"/>
</dbReference>
<name>A0AA36JDD6_9DINO</name>
<organism evidence="3 4">
    <name type="scientific">Effrenium voratum</name>
    <dbReference type="NCBI Taxonomy" id="2562239"/>
    <lineage>
        <taxon>Eukaryota</taxon>
        <taxon>Sar</taxon>
        <taxon>Alveolata</taxon>
        <taxon>Dinophyceae</taxon>
        <taxon>Suessiales</taxon>
        <taxon>Symbiodiniaceae</taxon>
        <taxon>Effrenium</taxon>
    </lineage>
</organism>
<evidence type="ECO:0000313" key="3">
    <source>
        <dbReference type="EMBL" id="CAJ1403260.1"/>
    </source>
</evidence>
<gene>
    <name evidence="3" type="ORF">EVOR1521_LOCUS25975</name>
</gene>
<feature type="signal peptide" evidence="2">
    <location>
        <begin position="1"/>
        <end position="17"/>
    </location>
</feature>
<dbReference type="Proteomes" id="UP001178507">
    <property type="component" value="Unassembled WGS sequence"/>
</dbReference>
<sequence>MSRLLQAFALGVSFALAADDVTLEIAKGSLTNDDECFEGDEQCALNALQLRQTELDVPEEVPEDDAADDGRIGLGPDPNSTELGSGYHQSVPDGYLAARCSHRSYCIMGRPAPYMVVAGHSDSIGMESINGGNVGYYDSMMNAAWSRCGSSSCVIITNPKGFRTQSRFHIHYRYQSGHGKSLKAKMEHKVCHGGGWQHGGFPCGGKAKFFSGHVAPMSAAMGAGGIHGAGVSVWPQACGGGGAIVLVTYHCSIEHSIANIPPH</sequence>
<evidence type="ECO:0000313" key="4">
    <source>
        <dbReference type="Proteomes" id="UP001178507"/>
    </source>
</evidence>
<keyword evidence="4" id="KW-1185">Reference proteome</keyword>
<feature type="region of interest" description="Disordered" evidence="1">
    <location>
        <begin position="59"/>
        <end position="85"/>
    </location>
</feature>
<evidence type="ECO:0000256" key="2">
    <source>
        <dbReference type="SAM" id="SignalP"/>
    </source>
</evidence>
<reference evidence="3" key="1">
    <citation type="submission" date="2023-08" db="EMBL/GenBank/DDBJ databases">
        <authorList>
            <person name="Chen Y."/>
            <person name="Shah S."/>
            <person name="Dougan E. K."/>
            <person name="Thang M."/>
            <person name="Chan C."/>
        </authorList>
    </citation>
    <scope>NUCLEOTIDE SEQUENCE</scope>
</reference>
<dbReference type="AlphaFoldDB" id="A0AA36JDD6"/>
<proteinExistence type="predicted"/>
<comment type="caution">
    <text evidence="3">The sequence shown here is derived from an EMBL/GenBank/DDBJ whole genome shotgun (WGS) entry which is preliminary data.</text>
</comment>
<protein>
    <submittedName>
        <fullName evidence="3">Uncharacterized protein</fullName>
    </submittedName>
</protein>
<feature type="chain" id="PRO_5041438500" evidence="2">
    <location>
        <begin position="18"/>
        <end position="263"/>
    </location>
</feature>
<evidence type="ECO:0000256" key="1">
    <source>
        <dbReference type="SAM" id="MobiDB-lite"/>
    </source>
</evidence>